<feature type="domain" description="Histidine kinase" evidence="12">
    <location>
        <begin position="239"/>
        <end position="448"/>
    </location>
</feature>
<dbReference type="InterPro" id="IPR004358">
    <property type="entry name" value="Sig_transdc_His_kin-like_C"/>
</dbReference>
<keyword evidence="10 11" id="KW-0472">Membrane</keyword>
<evidence type="ECO:0000256" key="4">
    <source>
        <dbReference type="ARBA" id="ARBA00022553"/>
    </source>
</evidence>
<evidence type="ECO:0000259" key="12">
    <source>
        <dbReference type="PROSITE" id="PS50109"/>
    </source>
</evidence>
<dbReference type="CDD" id="cd00075">
    <property type="entry name" value="HATPase"/>
    <property type="match status" value="1"/>
</dbReference>
<dbReference type="SMART" id="SM00387">
    <property type="entry name" value="HATPase_c"/>
    <property type="match status" value="1"/>
</dbReference>
<dbReference type="EC" id="2.7.13.3" evidence="3"/>
<dbReference type="Pfam" id="PF02518">
    <property type="entry name" value="HATPase_c"/>
    <property type="match status" value="1"/>
</dbReference>
<dbReference type="GO" id="GO:0000155">
    <property type="term" value="F:phosphorelay sensor kinase activity"/>
    <property type="evidence" value="ECO:0007669"/>
    <property type="project" value="InterPro"/>
</dbReference>
<dbReference type="InterPro" id="IPR003661">
    <property type="entry name" value="HisK_dim/P_dom"/>
</dbReference>
<dbReference type="InterPro" id="IPR003594">
    <property type="entry name" value="HATPase_dom"/>
</dbReference>
<dbReference type="FunFam" id="3.30.565.10:FF:000006">
    <property type="entry name" value="Sensor histidine kinase WalK"/>
    <property type="match status" value="1"/>
</dbReference>
<comment type="subcellular location">
    <subcellularLocation>
        <location evidence="2">Membrane</location>
    </subcellularLocation>
</comment>
<reference evidence="13 14" key="1">
    <citation type="submission" date="2019-01" db="EMBL/GenBank/DDBJ databases">
        <title>Vagococcus silagei sp. nov. isolated from brewer's grain.</title>
        <authorList>
            <person name="Guu J.-R."/>
        </authorList>
    </citation>
    <scope>NUCLEOTIDE SEQUENCE [LARGE SCALE GENOMIC DNA]</scope>
    <source>
        <strain evidence="13 14">2B-2</strain>
    </source>
</reference>
<sequence>MKIKRKKQTAQRQLTQRFIILLMSILIVINLIFILILTKSTYEYMEDQANQIFDSVVLNKNATSDWETVVDAYVSKDEDDALKISLNTGDSYYSAEGQEKFRALKKGRQFLFFNHLFIAKDGEVYYFQQRNWPDLTAALALNVESIVEMTSSILFVSILLNLIALGVGAFLIYLSVGRWSKSLSTMAQEINQIEENPQQLLKLSVPENPIETSNVATAFNTLLEEQRQAMAREQQFVTDASHELRTPLAAIRGHVQLIQRRGTDHPEVIPNSIAFIDKESKRMEKMINQLLLLGRNSQENEVEAVNVGEIVQQEIDKIQLISKQTIRAELSDAIILSCVKLDLQRLVQNIIENAVKYSDASSEVFVYLSEEQQKIIISVLDEGIGIPDNQKDKIFERFYRVDDSRSSEIEGSGIGLSLVAAIVAKYHGEIEVLDNKPKGTQIKIILPK</sequence>
<evidence type="ECO:0000313" key="13">
    <source>
        <dbReference type="EMBL" id="THB61109.1"/>
    </source>
</evidence>
<dbReference type="SMART" id="SM00388">
    <property type="entry name" value="HisKA"/>
    <property type="match status" value="1"/>
</dbReference>
<dbReference type="AlphaFoldDB" id="A0A4V3TV20"/>
<dbReference type="PANTHER" id="PTHR45436">
    <property type="entry name" value="SENSOR HISTIDINE KINASE YKOH"/>
    <property type="match status" value="1"/>
</dbReference>
<dbReference type="InterPro" id="IPR050428">
    <property type="entry name" value="TCS_sensor_his_kinase"/>
</dbReference>
<protein>
    <recommendedName>
        <fullName evidence="3">histidine kinase</fullName>
        <ecNumber evidence="3">2.7.13.3</ecNumber>
    </recommendedName>
</protein>
<dbReference type="SUPFAM" id="SSF47384">
    <property type="entry name" value="Homodimeric domain of signal transducing histidine kinase"/>
    <property type="match status" value="1"/>
</dbReference>
<dbReference type="InterPro" id="IPR036097">
    <property type="entry name" value="HisK_dim/P_sf"/>
</dbReference>
<evidence type="ECO:0000256" key="10">
    <source>
        <dbReference type="ARBA" id="ARBA00023136"/>
    </source>
</evidence>
<dbReference type="InterPro" id="IPR036890">
    <property type="entry name" value="HATPase_C_sf"/>
</dbReference>
<evidence type="ECO:0000256" key="2">
    <source>
        <dbReference type="ARBA" id="ARBA00004370"/>
    </source>
</evidence>
<keyword evidence="6 11" id="KW-0812">Transmembrane</keyword>
<dbReference type="EMBL" id="SDGV01000016">
    <property type="protein sequence ID" value="THB61109.1"/>
    <property type="molecule type" value="Genomic_DNA"/>
</dbReference>
<accession>A0A4V3TV20</accession>
<dbReference type="Pfam" id="PF00512">
    <property type="entry name" value="HisKA"/>
    <property type="match status" value="1"/>
</dbReference>
<dbReference type="SUPFAM" id="SSF55874">
    <property type="entry name" value="ATPase domain of HSP90 chaperone/DNA topoisomerase II/histidine kinase"/>
    <property type="match status" value="1"/>
</dbReference>
<evidence type="ECO:0000256" key="3">
    <source>
        <dbReference type="ARBA" id="ARBA00012438"/>
    </source>
</evidence>
<dbReference type="RefSeq" id="WP_136136990.1">
    <property type="nucleotide sequence ID" value="NZ_SDGV01000016.1"/>
</dbReference>
<evidence type="ECO:0000256" key="11">
    <source>
        <dbReference type="SAM" id="Phobius"/>
    </source>
</evidence>
<proteinExistence type="predicted"/>
<evidence type="ECO:0000256" key="9">
    <source>
        <dbReference type="ARBA" id="ARBA00023012"/>
    </source>
</evidence>
<evidence type="ECO:0000256" key="8">
    <source>
        <dbReference type="ARBA" id="ARBA00022989"/>
    </source>
</evidence>
<dbReference type="CDD" id="cd00082">
    <property type="entry name" value="HisKA"/>
    <property type="match status" value="1"/>
</dbReference>
<dbReference type="OrthoDB" id="9786919at2"/>
<name>A0A4V3TV20_9ENTE</name>
<dbReference type="GO" id="GO:0005886">
    <property type="term" value="C:plasma membrane"/>
    <property type="evidence" value="ECO:0007669"/>
    <property type="project" value="TreeGrafter"/>
</dbReference>
<dbReference type="PANTHER" id="PTHR45436:SF5">
    <property type="entry name" value="SENSOR HISTIDINE KINASE TRCS"/>
    <property type="match status" value="1"/>
</dbReference>
<feature type="transmembrane region" description="Helical" evidence="11">
    <location>
        <begin position="20"/>
        <end position="38"/>
    </location>
</feature>
<dbReference type="Proteomes" id="UP000310506">
    <property type="component" value="Unassembled WGS sequence"/>
</dbReference>
<dbReference type="Gene3D" id="1.10.287.130">
    <property type="match status" value="1"/>
</dbReference>
<organism evidence="13 14">
    <name type="scientific">Vagococcus silagei</name>
    <dbReference type="NCBI Taxonomy" id="2508885"/>
    <lineage>
        <taxon>Bacteria</taxon>
        <taxon>Bacillati</taxon>
        <taxon>Bacillota</taxon>
        <taxon>Bacilli</taxon>
        <taxon>Lactobacillales</taxon>
        <taxon>Enterococcaceae</taxon>
        <taxon>Vagococcus</taxon>
    </lineage>
</organism>
<comment type="catalytic activity">
    <reaction evidence="1">
        <text>ATP + protein L-histidine = ADP + protein N-phospho-L-histidine.</text>
        <dbReference type="EC" id="2.7.13.3"/>
    </reaction>
</comment>
<feature type="transmembrane region" description="Helical" evidence="11">
    <location>
        <begin position="153"/>
        <end position="176"/>
    </location>
</feature>
<dbReference type="InterPro" id="IPR005467">
    <property type="entry name" value="His_kinase_dom"/>
</dbReference>
<evidence type="ECO:0000256" key="5">
    <source>
        <dbReference type="ARBA" id="ARBA00022679"/>
    </source>
</evidence>
<evidence type="ECO:0000256" key="6">
    <source>
        <dbReference type="ARBA" id="ARBA00022692"/>
    </source>
</evidence>
<evidence type="ECO:0000313" key="14">
    <source>
        <dbReference type="Proteomes" id="UP000310506"/>
    </source>
</evidence>
<evidence type="ECO:0000256" key="1">
    <source>
        <dbReference type="ARBA" id="ARBA00000085"/>
    </source>
</evidence>
<keyword evidence="8 11" id="KW-1133">Transmembrane helix</keyword>
<comment type="caution">
    <text evidence="13">The sequence shown here is derived from an EMBL/GenBank/DDBJ whole genome shotgun (WGS) entry which is preliminary data.</text>
</comment>
<dbReference type="FunFam" id="1.10.287.130:FF:000001">
    <property type="entry name" value="Two-component sensor histidine kinase"/>
    <property type="match status" value="1"/>
</dbReference>
<gene>
    <name evidence="13" type="ORF">ESZ54_07175</name>
</gene>
<evidence type="ECO:0000256" key="7">
    <source>
        <dbReference type="ARBA" id="ARBA00022777"/>
    </source>
</evidence>
<dbReference type="PROSITE" id="PS50109">
    <property type="entry name" value="HIS_KIN"/>
    <property type="match status" value="1"/>
</dbReference>
<dbReference type="Gene3D" id="3.30.565.10">
    <property type="entry name" value="Histidine kinase-like ATPase, C-terminal domain"/>
    <property type="match status" value="1"/>
</dbReference>
<dbReference type="PRINTS" id="PR00344">
    <property type="entry name" value="BCTRLSENSOR"/>
</dbReference>
<keyword evidence="4" id="KW-0597">Phosphoprotein</keyword>
<keyword evidence="7 13" id="KW-0418">Kinase</keyword>
<keyword evidence="5" id="KW-0808">Transferase</keyword>
<keyword evidence="14" id="KW-1185">Reference proteome</keyword>
<keyword evidence="9" id="KW-0902">Two-component regulatory system</keyword>